<accession>A0A6B1G5Y2</accession>
<gene>
    <name evidence="2" type="ORF">F4148_12855</name>
</gene>
<protein>
    <submittedName>
        <fullName evidence="2">TIGR04255 family protein</fullName>
    </submittedName>
</protein>
<dbReference type="InterPro" id="IPR026349">
    <property type="entry name" value="CHP04255"/>
</dbReference>
<dbReference type="NCBIfam" id="TIGR04255">
    <property type="entry name" value="sporadTIGR04255"/>
    <property type="match status" value="1"/>
</dbReference>
<dbReference type="EMBL" id="VYDA01000462">
    <property type="protein sequence ID" value="MYH62595.1"/>
    <property type="molecule type" value="Genomic_DNA"/>
</dbReference>
<feature type="compositionally biased region" description="Polar residues" evidence="1">
    <location>
        <begin position="1"/>
        <end position="14"/>
    </location>
</feature>
<evidence type="ECO:0000256" key="1">
    <source>
        <dbReference type="SAM" id="MobiDB-lite"/>
    </source>
</evidence>
<proteinExistence type="predicted"/>
<organism evidence="2">
    <name type="scientific">Caldilineaceae bacterium SB0675_bin_29</name>
    <dbReference type="NCBI Taxonomy" id="2605266"/>
    <lineage>
        <taxon>Bacteria</taxon>
        <taxon>Bacillati</taxon>
        <taxon>Chloroflexota</taxon>
        <taxon>Caldilineae</taxon>
        <taxon>Caldilineales</taxon>
        <taxon>Caldilineaceae</taxon>
    </lineage>
</organism>
<dbReference type="AlphaFoldDB" id="A0A6B1G5Y2"/>
<comment type="caution">
    <text evidence="2">The sequence shown here is derived from an EMBL/GenBank/DDBJ whole genome shotgun (WGS) entry which is preliminary data.</text>
</comment>
<name>A0A6B1G5Y2_9CHLR</name>
<sequence length="269" mass="30634">MNTDSEPGQISGNHRQGEIPKRSYRNPPVVEALCEIYFAESSWDDTVPGAFYERVRSRFPRKQRREIQEAKITMGPETSSAGVQRLPPWMQFLTEDGSLMIQVAENLVVVNQLLPYRHFEDWEPVIYETLNVYNEVALPEKIVRIGLRYINRIEIPGAIIAMEDYFTIYPNLPPTLGNRHGAFLVRVEVPQAELGHTVLITFGPADSTQLAGETQVFMLDLYDRISRPLEPNEAKLEKEVKAAHGNVVMAFEGSMTDQLRDMLGVEERT</sequence>
<reference evidence="2" key="1">
    <citation type="submission" date="2019-09" db="EMBL/GenBank/DDBJ databases">
        <title>Characterisation of the sponge microbiome using genome-centric metagenomics.</title>
        <authorList>
            <person name="Engelberts J.P."/>
            <person name="Robbins S.J."/>
            <person name="De Goeij J.M."/>
            <person name="Aranda M."/>
            <person name="Bell S.C."/>
            <person name="Webster N.S."/>
        </authorList>
    </citation>
    <scope>NUCLEOTIDE SEQUENCE</scope>
    <source>
        <strain evidence="2">SB0675_bin_29</strain>
    </source>
</reference>
<evidence type="ECO:0000313" key="2">
    <source>
        <dbReference type="EMBL" id="MYH62595.1"/>
    </source>
</evidence>
<feature type="region of interest" description="Disordered" evidence="1">
    <location>
        <begin position="1"/>
        <end position="22"/>
    </location>
</feature>